<dbReference type="EMBL" id="SJPK01000001">
    <property type="protein sequence ID" value="TWT75265.1"/>
    <property type="molecule type" value="Genomic_DNA"/>
</dbReference>
<dbReference type="RefSeq" id="WP_146389717.1">
    <property type="nucleotide sequence ID" value="NZ_SJPK01000001.1"/>
</dbReference>
<evidence type="ECO:0000313" key="2">
    <source>
        <dbReference type="Proteomes" id="UP000318053"/>
    </source>
</evidence>
<organism evidence="1 2">
    <name type="scientific">Allorhodopirellula solitaria</name>
    <dbReference type="NCBI Taxonomy" id="2527987"/>
    <lineage>
        <taxon>Bacteria</taxon>
        <taxon>Pseudomonadati</taxon>
        <taxon>Planctomycetota</taxon>
        <taxon>Planctomycetia</taxon>
        <taxon>Pirellulales</taxon>
        <taxon>Pirellulaceae</taxon>
        <taxon>Allorhodopirellula</taxon>
    </lineage>
</organism>
<keyword evidence="2" id="KW-1185">Reference proteome</keyword>
<accession>A0A5C5YK30</accession>
<protein>
    <recommendedName>
        <fullName evidence="3">Cytochrome c domain-containing protein</fullName>
    </recommendedName>
</protein>
<proteinExistence type="predicted"/>
<evidence type="ECO:0008006" key="3">
    <source>
        <dbReference type="Google" id="ProtNLM"/>
    </source>
</evidence>
<sequence length="409" mass="45509">MTRILILATVLVSLEIWCENRSQAQVVNWEAEPICYSETPATRNPVARLQHAIESDDVHVEGDDPLARLRWLLEQLQVPSSSQVMVFSKTSLQKPEVSPDTPRAIYFNDDVFVGYVQNGLIEIATADPDLGTVFYTLDPHDEEPPQLLRQANRCLGCHGGARTAGIPGFQVRSVFPDTEGKPVLRAGSSLSNHRSPIAERWGGWYVTGTHGSQHHRGGYLLDGNRRPAKLINDEGENQLALPSSVDVTAYLEVTSDITALMVMEHQVEAYNLLTQANFVTQHALWQADGEALDPAQRQRISKAIEPLAEYLCFRDEVPLIAPIGGVGNYTSDFSRVGHANSPRILRQFELRTRLFQYPLSYLVASETFTNLNPVLQSAIATAIWDRIDETSGLADLISQSGPRWLTENR</sequence>
<dbReference type="OrthoDB" id="251798at2"/>
<reference evidence="1 2" key="1">
    <citation type="submission" date="2019-02" db="EMBL/GenBank/DDBJ databases">
        <title>Deep-cultivation of Planctomycetes and their phenomic and genomic characterization uncovers novel biology.</title>
        <authorList>
            <person name="Wiegand S."/>
            <person name="Jogler M."/>
            <person name="Boedeker C."/>
            <person name="Pinto D."/>
            <person name="Vollmers J."/>
            <person name="Rivas-Marin E."/>
            <person name="Kohn T."/>
            <person name="Peeters S.H."/>
            <person name="Heuer A."/>
            <person name="Rast P."/>
            <person name="Oberbeckmann S."/>
            <person name="Bunk B."/>
            <person name="Jeske O."/>
            <person name="Meyerdierks A."/>
            <person name="Storesund J.E."/>
            <person name="Kallscheuer N."/>
            <person name="Luecker S."/>
            <person name="Lage O.M."/>
            <person name="Pohl T."/>
            <person name="Merkel B.J."/>
            <person name="Hornburger P."/>
            <person name="Mueller R.-W."/>
            <person name="Bruemmer F."/>
            <person name="Labrenz M."/>
            <person name="Spormann A.M."/>
            <person name="Op Den Camp H."/>
            <person name="Overmann J."/>
            <person name="Amann R."/>
            <person name="Jetten M.S.M."/>
            <person name="Mascher T."/>
            <person name="Medema M.H."/>
            <person name="Devos D.P."/>
            <person name="Kaster A.-K."/>
            <person name="Ovreas L."/>
            <person name="Rohde M."/>
            <person name="Galperin M.Y."/>
            <person name="Jogler C."/>
        </authorList>
    </citation>
    <scope>NUCLEOTIDE SEQUENCE [LARGE SCALE GENOMIC DNA]</scope>
    <source>
        <strain evidence="1 2">CA85</strain>
    </source>
</reference>
<dbReference type="AlphaFoldDB" id="A0A5C5YK30"/>
<gene>
    <name evidence="1" type="ORF">CA85_05540</name>
</gene>
<name>A0A5C5YK30_9BACT</name>
<evidence type="ECO:0000313" key="1">
    <source>
        <dbReference type="EMBL" id="TWT75265.1"/>
    </source>
</evidence>
<dbReference type="Proteomes" id="UP000318053">
    <property type="component" value="Unassembled WGS sequence"/>
</dbReference>
<comment type="caution">
    <text evidence="1">The sequence shown here is derived from an EMBL/GenBank/DDBJ whole genome shotgun (WGS) entry which is preliminary data.</text>
</comment>